<dbReference type="GO" id="GO:0015074">
    <property type="term" value="P:DNA integration"/>
    <property type="evidence" value="ECO:0007669"/>
    <property type="project" value="UniProtKB-KW"/>
</dbReference>
<sequence length="404" mass="47269">MTKNKNEIKKAKDGTYYFRVFLGKNSLTGKRIQKYRSGFKTQKEAKEALSALRVEKSSFLESSIDEEKELKIMFSDFIEDIFLPYYKTRVKLRTYENRAQTIRKHFQYFYHLAVSDIEPLHVQAWQIELSKNLSRSYIRNVQGIFSVAMDRAVVLNLTEKNPSKIVGNVKKQKTKVEFWTKEEFERVISFIYTEDYYQHFLFVSLWLLFMTGMRSGEATALYWKDIDFETGTLNITKTLFYKNQREYYPVEPKTRASIRQIVLDDVTLEFLKKWKQVQKEVITTDFVLSYNGIPTQKHTLARAIERFSKLAGVHRIKLHALRHSHASLLISMGENAILIKDRLGHEDIETTLGTYGHLYPNSNFGVATRLSGIVNYQPSQTNNDMSPSNGFTVKYREKVAMELQ</sequence>
<keyword evidence="4" id="KW-0233">DNA recombination</keyword>
<reference evidence="8 10" key="2">
    <citation type="submission" date="2015-12" db="EMBL/GenBank/DDBJ databases">
        <authorList>
            <person name="Lauer A."/>
            <person name="Humrighouse B."/>
            <person name="Loparev V."/>
            <person name="Shewmaker P.L."/>
            <person name="Whitney A.M."/>
            <person name="McLaughlin R.W."/>
        </authorList>
    </citation>
    <scope>NUCLEOTIDE SEQUENCE [LARGE SCALE GENOMIC DNA]</scope>
    <source>
        <strain evidence="8 10">LMG 23085</strain>
    </source>
</reference>
<dbReference type="InterPro" id="IPR028259">
    <property type="entry name" value="AP2-like_int_N"/>
</dbReference>
<proteinExistence type="inferred from homology"/>
<dbReference type="Pfam" id="PF14659">
    <property type="entry name" value="Phage_int_SAM_3"/>
    <property type="match status" value="1"/>
</dbReference>
<evidence type="ECO:0000313" key="11">
    <source>
        <dbReference type="Proteomes" id="UP000183039"/>
    </source>
</evidence>
<evidence type="ECO:0000256" key="3">
    <source>
        <dbReference type="ARBA" id="ARBA00023125"/>
    </source>
</evidence>
<evidence type="ECO:0000313" key="8">
    <source>
        <dbReference type="EMBL" id="ALS02039.1"/>
    </source>
</evidence>
<dbReference type="PROSITE" id="PS51900">
    <property type="entry name" value="CB"/>
    <property type="match status" value="1"/>
</dbReference>
<dbReference type="Gene3D" id="1.10.443.10">
    <property type="entry name" value="Intergrase catalytic core"/>
    <property type="match status" value="1"/>
</dbReference>
<organism evidence="9 11">
    <name type="scientific">Enterococcus silesiacus</name>
    <dbReference type="NCBI Taxonomy" id="332949"/>
    <lineage>
        <taxon>Bacteria</taxon>
        <taxon>Bacillati</taxon>
        <taxon>Bacillota</taxon>
        <taxon>Bacilli</taxon>
        <taxon>Lactobacillales</taxon>
        <taxon>Enterococcaceae</taxon>
        <taxon>Enterococcus</taxon>
    </lineage>
</organism>
<feature type="domain" description="Tyr recombinase" evidence="6">
    <location>
        <begin position="174"/>
        <end position="368"/>
    </location>
</feature>
<dbReference type="InterPro" id="IPR050090">
    <property type="entry name" value="Tyrosine_recombinase_XerCD"/>
</dbReference>
<dbReference type="InterPro" id="IPR002104">
    <property type="entry name" value="Integrase_catalytic"/>
</dbReference>
<accession>A0A0S3KCP0</accession>
<dbReference type="Proteomes" id="UP000183039">
    <property type="component" value="Unassembled WGS sequence"/>
</dbReference>
<keyword evidence="2" id="KW-0229">DNA integration</keyword>
<evidence type="ECO:0000259" key="7">
    <source>
        <dbReference type="PROSITE" id="PS51900"/>
    </source>
</evidence>
<dbReference type="InterPro" id="IPR011010">
    <property type="entry name" value="DNA_brk_join_enz"/>
</dbReference>
<dbReference type="AlphaFoldDB" id="A0A0S3KCP0"/>
<dbReference type="InterPro" id="IPR013762">
    <property type="entry name" value="Integrase-like_cat_sf"/>
</dbReference>
<reference evidence="9 11" key="1">
    <citation type="submission" date="2014-12" db="EMBL/GenBank/DDBJ databases">
        <title>Draft genome sequences of 29 type strains of Enterococci.</title>
        <authorList>
            <person name="Zhong Z."/>
            <person name="Sun Z."/>
            <person name="Liu W."/>
            <person name="Zhang W."/>
            <person name="Zhang H."/>
        </authorList>
    </citation>
    <scope>NUCLEOTIDE SEQUENCE [LARGE SCALE GENOMIC DNA]</scope>
    <source>
        <strain evidence="9 11">DSM 22801</strain>
    </source>
</reference>
<evidence type="ECO:0000256" key="4">
    <source>
        <dbReference type="ARBA" id="ARBA00023172"/>
    </source>
</evidence>
<dbReference type="Pfam" id="PF00589">
    <property type="entry name" value="Phage_integrase"/>
    <property type="match status" value="1"/>
</dbReference>
<protein>
    <submittedName>
        <fullName evidence="8">Integrase</fullName>
    </submittedName>
</protein>
<dbReference type="EMBL" id="CP013614">
    <property type="protein sequence ID" value="ALS02039.1"/>
    <property type="molecule type" value="Genomic_DNA"/>
</dbReference>
<keyword evidence="10" id="KW-1185">Reference proteome</keyword>
<dbReference type="RefSeq" id="WP_071878694.1">
    <property type="nucleotide sequence ID" value="NZ_JXLC01000024.1"/>
</dbReference>
<evidence type="ECO:0000256" key="5">
    <source>
        <dbReference type="PROSITE-ProRule" id="PRU01248"/>
    </source>
</evidence>
<dbReference type="CDD" id="cd01189">
    <property type="entry name" value="INT_ICEBs1_C_like"/>
    <property type="match status" value="1"/>
</dbReference>
<dbReference type="InterPro" id="IPR044068">
    <property type="entry name" value="CB"/>
</dbReference>
<dbReference type="Gene3D" id="1.10.150.130">
    <property type="match status" value="1"/>
</dbReference>
<evidence type="ECO:0000313" key="10">
    <source>
        <dbReference type="Proteomes" id="UP000065511"/>
    </source>
</evidence>
<dbReference type="KEGG" id="ess:ATZ33_11780"/>
<dbReference type="OrthoDB" id="9803188at2"/>
<comment type="similarity">
    <text evidence="1">Belongs to the 'phage' integrase family.</text>
</comment>
<dbReference type="SUPFAM" id="SSF56349">
    <property type="entry name" value="DNA breaking-rejoining enzymes"/>
    <property type="match status" value="1"/>
</dbReference>
<evidence type="ECO:0000256" key="2">
    <source>
        <dbReference type="ARBA" id="ARBA00022908"/>
    </source>
</evidence>
<evidence type="ECO:0000313" key="9">
    <source>
        <dbReference type="EMBL" id="OJG88959.1"/>
    </source>
</evidence>
<dbReference type="InterPro" id="IPR004107">
    <property type="entry name" value="Integrase_SAM-like_N"/>
</dbReference>
<dbReference type="PANTHER" id="PTHR30349:SF64">
    <property type="entry name" value="PROPHAGE INTEGRASE INTD-RELATED"/>
    <property type="match status" value="1"/>
</dbReference>
<dbReference type="Proteomes" id="UP000065511">
    <property type="component" value="Chromosome"/>
</dbReference>
<evidence type="ECO:0000259" key="6">
    <source>
        <dbReference type="PROSITE" id="PS51898"/>
    </source>
</evidence>
<dbReference type="EMBL" id="JXLC01000024">
    <property type="protein sequence ID" value="OJG88959.1"/>
    <property type="molecule type" value="Genomic_DNA"/>
</dbReference>
<dbReference type="Pfam" id="PF14657">
    <property type="entry name" value="Arm-DNA-bind_4"/>
    <property type="match status" value="1"/>
</dbReference>
<gene>
    <name evidence="8" type="ORF">ATZ33_11780</name>
    <name evidence="9" type="ORF">RV15_GL001695</name>
</gene>
<dbReference type="GO" id="GO:0003677">
    <property type="term" value="F:DNA binding"/>
    <property type="evidence" value="ECO:0007669"/>
    <property type="project" value="UniProtKB-UniRule"/>
</dbReference>
<evidence type="ECO:0000256" key="1">
    <source>
        <dbReference type="ARBA" id="ARBA00008857"/>
    </source>
</evidence>
<name>A0A0S3KCP0_9ENTE</name>
<keyword evidence="3 5" id="KW-0238">DNA-binding</keyword>
<dbReference type="GO" id="GO:0006310">
    <property type="term" value="P:DNA recombination"/>
    <property type="evidence" value="ECO:0007669"/>
    <property type="project" value="UniProtKB-KW"/>
</dbReference>
<feature type="domain" description="Core-binding (CB)" evidence="7">
    <location>
        <begin position="73"/>
        <end position="153"/>
    </location>
</feature>
<dbReference type="PANTHER" id="PTHR30349">
    <property type="entry name" value="PHAGE INTEGRASE-RELATED"/>
    <property type="match status" value="1"/>
</dbReference>
<dbReference type="InterPro" id="IPR010998">
    <property type="entry name" value="Integrase_recombinase_N"/>
</dbReference>
<dbReference type="PROSITE" id="PS51898">
    <property type="entry name" value="TYR_RECOMBINASE"/>
    <property type="match status" value="1"/>
</dbReference>